<accession>A0A173U967</accession>
<dbReference type="GO" id="GO:0016020">
    <property type="term" value="C:membrane"/>
    <property type="evidence" value="ECO:0007669"/>
    <property type="project" value="UniProtKB-SubCell"/>
</dbReference>
<evidence type="ECO:0000313" key="8">
    <source>
        <dbReference type="Proteomes" id="UP000315827"/>
    </source>
</evidence>
<evidence type="ECO:0000313" key="9">
    <source>
        <dbReference type="Proteomes" id="UP000501982"/>
    </source>
</evidence>
<evidence type="ECO:0000259" key="3">
    <source>
        <dbReference type="SMART" id="SM00244"/>
    </source>
</evidence>
<sequence length="316" mass="34981">MKATEKTFNGLRISGFIALFLLLALSGLCCYLIAGTNETWSVITGIVGLCLLVVCLLGFMEIEPNNARVMLFFGKYKGTITDNGFFWVNPLYSKKKITLRARNLDVPPIKVNDKVGNPVMIGAVMVWKVKDTYKAMFDIDSSSISISSNKSFISMGESSELSQRMQNYENFVQIQSDAAIRKIAGMYAYDYNESKDPVTLRSDDGEVAQKLEEELNSRLAIAGIEVLEARINYLAYASEIAGVMLRRQQAEAIIAARERIVEGAVSMVRLALNKLDQDNVVELDEERKAAMVSNLLVVLCADEAAQPVVNTGTLHH</sequence>
<protein>
    <submittedName>
        <fullName evidence="4">SPFH domain / Band 7 family</fullName>
    </submittedName>
    <submittedName>
        <fullName evidence="5">SPFH domain-containing protein</fullName>
    </submittedName>
</protein>
<feature type="transmembrane region" description="Helical" evidence="2">
    <location>
        <begin position="12"/>
        <end position="34"/>
    </location>
</feature>
<gene>
    <name evidence="4" type="ORF">ERS852429_02000</name>
    <name evidence="6" type="ORF">FSA05_03720</name>
    <name evidence="5" type="ORF">HHO38_20760</name>
</gene>
<comment type="subcellular location">
    <subcellularLocation>
        <location evidence="1">Membrane</location>
        <topology evidence="1">Single-pass membrane protein</topology>
    </subcellularLocation>
</comment>
<evidence type="ECO:0000313" key="4">
    <source>
        <dbReference type="EMBL" id="CUN11481.1"/>
    </source>
</evidence>
<feature type="domain" description="Band 7" evidence="3">
    <location>
        <begin position="57"/>
        <end position="248"/>
    </location>
</feature>
<proteinExistence type="predicted"/>
<feature type="transmembrane region" description="Helical" evidence="2">
    <location>
        <begin position="40"/>
        <end position="60"/>
    </location>
</feature>
<dbReference type="SUPFAM" id="SSF117892">
    <property type="entry name" value="Band 7/SPFH domain"/>
    <property type="match status" value="1"/>
</dbReference>
<dbReference type="PANTHER" id="PTHR43446">
    <property type="entry name" value="MEMBRANE PROTEIN-RELATED"/>
    <property type="match status" value="1"/>
</dbReference>
<dbReference type="Proteomes" id="UP000315827">
    <property type="component" value="Unassembled WGS sequence"/>
</dbReference>
<dbReference type="EMBL" id="CYXP01000004">
    <property type="protein sequence ID" value="CUN11481.1"/>
    <property type="molecule type" value="Genomic_DNA"/>
</dbReference>
<evidence type="ECO:0000313" key="5">
    <source>
        <dbReference type="EMBL" id="QJE30558.1"/>
    </source>
</evidence>
<dbReference type="Proteomes" id="UP000095591">
    <property type="component" value="Unassembled WGS sequence"/>
</dbReference>
<reference evidence="5 9" key="3">
    <citation type="submission" date="2020-04" db="EMBL/GenBank/DDBJ databases">
        <title>Complete Genomes and Methylome analysis of CBBP consortium that reverse antibiotic-induced susceptibility to vancomycin-resistant Enterococcus faecium infection.</title>
        <authorList>
            <person name="Fomenkov A."/>
            <person name="Zhang Z."/>
            <person name="Pamer E."/>
            <person name="Roberts R.J."/>
        </authorList>
    </citation>
    <scope>NUCLEOTIDE SEQUENCE [LARGE SCALE GENOMIC DNA]</scope>
    <source>
        <strain evidence="9">CBBP</strain>
        <strain evidence="5">CBBP-1</strain>
    </source>
</reference>
<evidence type="ECO:0000313" key="7">
    <source>
        <dbReference type="Proteomes" id="UP000095591"/>
    </source>
</evidence>
<keyword evidence="2" id="KW-1133">Transmembrane helix</keyword>
<keyword evidence="2" id="KW-0812">Transmembrane</keyword>
<dbReference type="CDD" id="cd03402">
    <property type="entry name" value="SPFH_like_u2"/>
    <property type="match status" value="1"/>
</dbReference>
<dbReference type="SMART" id="SM00244">
    <property type="entry name" value="PHB"/>
    <property type="match status" value="1"/>
</dbReference>
<dbReference type="RefSeq" id="WP_008773699.1">
    <property type="nucleotide sequence ID" value="NZ_CDRH01000158.1"/>
</dbReference>
<evidence type="ECO:0000256" key="1">
    <source>
        <dbReference type="ARBA" id="ARBA00004167"/>
    </source>
</evidence>
<dbReference type="Proteomes" id="UP000501982">
    <property type="component" value="Chromosome"/>
</dbReference>
<dbReference type="Pfam" id="PF01145">
    <property type="entry name" value="Band_7"/>
    <property type="match status" value="1"/>
</dbReference>
<dbReference type="EMBL" id="CP051672">
    <property type="protein sequence ID" value="QJE30558.1"/>
    <property type="molecule type" value="Genomic_DNA"/>
</dbReference>
<dbReference type="InterPro" id="IPR036013">
    <property type="entry name" value="Band_7/SPFH_dom_sf"/>
</dbReference>
<evidence type="ECO:0000313" key="6">
    <source>
        <dbReference type="EMBL" id="TWV63253.1"/>
    </source>
</evidence>
<organism evidence="4 7">
    <name type="scientific">Parabacteroides distasonis</name>
    <dbReference type="NCBI Taxonomy" id="823"/>
    <lineage>
        <taxon>Bacteria</taxon>
        <taxon>Pseudomonadati</taxon>
        <taxon>Bacteroidota</taxon>
        <taxon>Bacteroidia</taxon>
        <taxon>Bacteroidales</taxon>
        <taxon>Tannerellaceae</taxon>
        <taxon>Parabacteroides</taxon>
    </lineage>
</organism>
<dbReference type="InterPro" id="IPR001107">
    <property type="entry name" value="Band_7"/>
</dbReference>
<reference evidence="6 8" key="2">
    <citation type="submission" date="2019-07" db="EMBL/GenBank/DDBJ databases">
        <title>Genome sequencing of Parabacteroides distasonis iSURF_7.</title>
        <authorList>
            <person name="Degefu H.N."/>
            <person name="Ruoff K.L."/>
            <person name="Price C.E."/>
            <person name="Valls R.A."/>
            <person name="O'Toole G.A."/>
        </authorList>
    </citation>
    <scope>NUCLEOTIDE SEQUENCE [LARGE SCALE GENOMIC DNA]</scope>
    <source>
        <strain evidence="6 8">CFPLTA003_1B</strain>
    </source>
</reference>
<dbReference type="Gene3D" id="3.30.479.30">
    <property type="entry name" value="Band 7 domain"/>
    <property type="match status" value="1"/>
</dbReference>
<dbReference type="EMBL" id="VOHW01000002">
    <property type="protein sequence ID" value="TWV63253.1"/>
    <property type="molecule type" value="Genomic_DNA"/>
</dbReference>
<keyword evidence="2" id="KW-0472">Membrane</keyword>
<dbReference type="PANTHER" id="PTHR43446:SF1">
    <property type="entry name" value="BAND 7 DOMAIN-CONTAINING PROTEIN"/>
    <property type="match status" value="1"/>
</dbReference>
<dbReference type="AlphaFoldDB" id="A0A173U967"/>
<evidence type="ECO:0000256" key="2">
    <source>
        <dbReference type="SAM" id="Phobius"/>
    </source>
</evidence>
<name>A0A173U967_PARDI</name>
<reference evidence="4 7" key="1">
    <citation type="submission" date="2015-09" db="EMBL/GenBank/DDBJ databases">
        <authorList>
            <consortium name="Pathogen Informatics"/>
        </authorList>
    </citation>
    <scope>NUCLEOTIDE SEQUENCE [LARGE SCALE GENOMIC DNA]</scope>
    <source>
        <strain evidence="4 7">2789STDY5608872</strain>
    </source>
</reference>